<dbReference type="AlphaFoldDB" id="A0A5J4L198"/>
<organism evidence="1">
    <name type="scientific">hot springs metagenome</name>
    <dbReference type="NCBI Taxonomy" id="433727"/>
    <lineage>
        <taxon>unclassified sequences</taxon>
        <taxon>metagenomes</taxon>
        <taxon>ecological metagenomes</taxon>
    </lineage>
</organism>
<comment type="caution">
    <text evidence="1">The sequence shown here is derived from an EMBL/GenBank/DDBJ whole genome shotgun (WGS) entry which is preliminary data.</text>
</comment>
<proteinExistence type="predicted"/>
<accession>A0A5J4L198</accession>
<protein>
    <submittedName>
        <fullName evidence="1">Uncharacterized protein</fullName>
    </submittedName>
</protein>
<evidence type="ECO:0000313" key="1">
    <source>
        <dbReference type="EMBL" id="GER92561.1"/>
    </source>
</evidence>
<sequence>MKKQNTVLIVDDDEMVRKFLFDALKEIPNTQISKENVRKKTKLKNEYDSKKILASFDNSDAKSLKEIHMVFCCL</sequence>
<reference evidence="1" key="1">
    <citation type="submission" date="2019-10" db="EMBL/GenBank/DDBJ databases">
        <title>Metagenomic sequencing of thiosulfate-disproportionating enrichment culture.</title>
        <authorList>
            <person name="Umezawa K."/>
            <person name="Kojima H."/>
            <person name="Fukui M."/>
        </authorList>
    </citation>
    <scope>NUCLEOTIDE SEQUENCE</scope>
    <source>
        <strain evidence="1">45J</strain>
    </source>
</reference>
<dbReference type="EMBL" id="BLAB01000001">
    <property type="protein sequence ID" value="GER92561.1"/>
    <property type="molecule type" value="Genomic_DNA"/>
</dbReference>
<name>A0A5J4L198_9ZZZZ</name>
<gene>
    <name evidence="1" type="ORF">A45J_0277</name>
</gene>